<dbReference type="InterPro" id="IPR007111">
    <property type="entry name" value="NACHT_NTPase"/>
</dbReference>
<feature type="region of interest" description="Disordered" evidence="1">
    <location>
        <begin position="62"/>
        <end position="85"/>
    </location>
</feature>
<feature type="domain" description="NACHT" evidence="2">
    <location>
        <begin position="127"/>
        <end position="172"/>
    </location>
</feature>
<evidence type="ECO:0000313" key="4">
    <source>
        <dbReference type="Proteomes" id="UP000023152"/>
    </source>
</evidence>
<evidence type="ECO:0000259" key="2">
    <source>
        <dbReference type="Pfam" id="PF05729"/>
    </source>
</evidence>
<dbReference type="Gene3D" id="3.40.50.300">
    <property type="entry name" value="P-loop containing nucleotide triphosphate hydrolases"/>
    <property type="match status" value="1"/>
</dbReference>
<feature type="compositionally biased region" description="Basic and acidic residues" evidence="1">
    <location>
        <begin position="70"/>
        <end position="85"/>
    </location>
</feature>
<dbReference type="Pfam" id="PF05729">
    <property type="entry name" value="NACHT"/>
    <property type="match status" value="1"/>
</dbReference>
<sequence>MSSRKVLQVEGGKATEVTRQKLKDYYKTQDKLITLFDDPPQPIEKCYIRLVLLTQHQFQERKKQMTSKNRSSEEEQGKDCRQIRNEEDRKWPDTLDYSLIYSGVQETIELDDIWKIKGEDGEPEVRHISIRGEAGTGKSVLTQRIAYLWANKQMWNDQFQWLLHIPLRKIANIFEKTKEQK</sequence>
<gene>
    <name evidence="3" type="ORF">RFI_22445</name>
</gene>
<comment type="caution">
    <text evidence="3">The sequence shown here is derived from an EMBL/GenBank/DDBJ whole genome shotgun (WGS) entry which is preliminary data.</text>
</comment>
<proteinExistence type="predicted"/>
<dbReference type="AlphaFoldDB" id="X6MMR2"/>
<organism evidence="3 4">
    <name type="scientific">Reticulomyxa filosa</name>
    <dbReference type="NCBI Taxonomy" id="46433"/>
    <lineage>
        <taxon>Eukaryota</taxon>
        <taxon>Sar</taxon>
        <taxon>Rhizaria</taxon>
        <taxon>Retaria</taxon>
        <taxon>Foraminifera</taxon>
        <taxon>Monothalamids</taxon>
        <taxon>Reticulomyxidae</taxon>
        <taxon>Reticulomyxa</taxon>
    </lineage>
</organism>
<accession>X6MMR2</accession>
<dbReference type="InterPro" id="IPR027417">
    <property type="entry name" value="P-loop_NTPase"/>
</dbReference>
<dbReference type="EMBL" id="ASPP01019654">
    <property type="protein sequence ID" value="ETO14921.1"/>
    <property type="molecule type" value="Genomic_DNA"/>
</dbReference>
<keyword evidence="4" id="KW-1185">Reference proteome</keyword>
<dbReference type="Proteomes" id="UP000023152">
    <property type="component" value="Unassembled WGS sequence"/>
</dbReference>
<reference evidence="3 4" key="1">
    <citation type="journal article" date="2013" name="Curr. Biol.">
        <title>The Genome of the Foraminiferan Reticulomyxa filosa.</title>
        <authorList>
            <person name="Glockner G."/>
            <person name="Hulsmann N."/>
            <person name="Schleicher M."/>
            <person name="Noegel A.A."/>
            <person name="Eichinger L."/>
            <person name="Gallinger C."/>
            <person name="Pawlowski J."/>
            <person name="Sierra R."/>
            <person name="Euteneuer U."/>
            <person name="Pillet L."/>
            <person name="Moustafa A."/>
            <person name="Platzer M."/>
            <person name="Groth M."/>
            <person name="Szafranski K."/>
            <person name="Schliwa M."/>
        </authorList>
    </citation>
    <scope>NUCLEOTIDE SEQUENCE [LARGE SCALE GENOMIC DNA]</scope>
</reference>
<name>X6MMR2_RETFI</name>
<evidence type="ECO:0000313" key="3">
    <source>
        <dbReference type="EMBL" id="ETO14921.1"/>
    </source>
</evidence>
<protein>
    <recommendedName>
        <fullName evidence="2">NACHT domain-containing protein</fullName>
    </recommendedName>
</protein>
<evidence type="ECO:0000256" key="1">
    <source>
        <dbReference type="SAM" id="MobiDB-lite"/>
    </source>
</evidence>